<keyword evidence="1" id="KW-0732">Signal</keyword>
<accession>A0A1S6GL88</accession>
<dbReference type="AlphaFoldDB" id="A0A1S6GL88"/>
<sequence length="105" mass="10693">MKSALLVIFLTAVVTAEPVRMESELTPMERTLCCDFFGLWRTLSCGPACTGQACTATCTQRCGLFGLISCSTTCQVAAATTCVADTATAAAAATTVSVAGIVISG</sequence>
<reference evidence="2" key="1">
    <citation type="journal article" date="2017" name="Aquat. Toxicol.">
        <title>Spliced leader-based analyses reveal the effects of polycyclic aromatic hydrocarbons on gene expression in the copepod Pseudodiaptomus poplesia.</title>
        <authorList>
            <person name="Zhuang Y."/>
            <person name="Yang F."/>
            <person name="Xu D."/>
            <person name="Chen H."/>
            <person name="Zhang H."/>
            <person name="Liu G."/>
        </authorList>
    </citation>
    <scope>NUCLEOTIDE SEQUENCE</scope>
</reference>
<evidence type="ECO:0000313" key="2">
    <source>
        <dbReference type="EMBL" id="AQS22626.1"/>
    </source>
</evidence>
<evidence type="ECO:0000256" key="1">
    <source>
        <dbReference type="SAM" id="SignalP"/>
    </source>
</evidence>
<feature type="signal peptide" evidence="1">
    <location>
        <begin position="1"/>
        <end position="16"/>
    </location>
</feature>
<name>A0A1S6GL88_9MAXI</name>
<dbReference type="EMBL" id="KY314192">
    <property type="protein sequence ID" value="AQS22626.1"/>
    <property type="molecule type" value="mRNA"/>
</dbReference>
<feature type="chain" id="PRO_5012164620" evidence="1">
    <location>
        <begin position="17"/>
        <end position="105"/>
    </location>
</feature>
<protein>
    <submittedName>
        <fullName evidence="2">Uncharacterized protein</fullName>
    </submittedName>
</protein>
<organism evidence="2">
    <name type="scientific">Pseudodiaptomus poplesia</name>
    <dbReference type="NCBI Taxonomy" id="213370"/>
    <lineage>
        <taxon>Eukaryota</taxon>
        <taxon>Metazoa</taxon>
        <taxon>Ecdysozoa</taxon>
        <taxon>Arthropoda</taxon>
        <taxon>Crustacea</taxon>
        <taxon>Multicrustacea</taxon>
        <taxon>Hexanauplia</taxon>
        <taxon>Copepoda</taxon>
        <taxon>Calanoida</taxon>
        <taxon>Pseudodiaptomidae</taxon>
        <taxon>Pseudodiaptomus</taxon>
    </lineage>
</organism>
<proteinExistence type="evidence at transcript level"/>